<dbReference type="CDD" id="cd17546">
    <property type="entry name" value="REC_hyHK_CKI1_RcsC-like"/>
    <property type="match status" value="1"/>
</dbReference>
<organism evidence="4 5">
    <name type="scientific">Mixia osmundae (strain CBS 9802 / IAM 14324 / JCM 22182 / KY 12970)</name>
    <dbReference type="NCBI Taxonomy" id="764103"/>
    <lineage>
        <taxon>Eukaryota</taxon>
        <taxon>Fungi</taxon>
        <taxon>Dikarya</taxon>
        <taxon>Basidiomycota</taxon>
        <taxon>Pucciniomycotina</taxon>
        <taxon>Mixiomycetes</taxon>
        <taxon>Mixiales</taxon>
        <taxon>Mixiaceae</taxon>
        <taxon>Mixia</taxon>
    </lineage>
</organism>
<dbReference type="InParanoid" id="G7EB27"/>
<dbReference type="eggNOG" id="KOG0519">
    <property type="taxonomic scope" value="Eukaryota"/>
</dbReference>
<evidence type="ECO:0000256" key="2">
    <source>
        <dbReference type="SAM" id="MobiDB-lite"/>
    </source>
</evidence>
<evidence type="ECO:0000313" key="5">
    <source>
        <dbReference type="Proteomes" id="UP000009131"/>
    </source>
</evidence>
<dbReference type="InterPro" id="IPR052048">
    <property type="entry name" value="ST_Response_Regulator"/>
</dbReference>
<protein>
    <recommendedName>
        <fullName evidence="3">Response regulatory domain-containing protein</fullName>
    </recommendedName>
</protein>
<reference evidence="4 5" key="1">
    <citation type="journal article" date="2011" name="J. Gen. Appl. Microbiol.">
        <title>Draft genome sequencing of the enigmatic basidiomycete Mixia osmundae.</title>
        <authorList>
            <person name="Nishida H."/>
            <person name="Nagatsuka Y."/>
            <person name="Sugiyama J."/>
        </authorList>
    </citation>
    <scope>NUCLEOTIDE SEQUENCE [LARGE SCALE GENOMIC DNA]</scope>
    <source>
        <strain evidence="5">CBS 9802 / IAM 14324 / JCM 22182 / KY 12970</strain>
    </source>
</reference>
<feature type="region of interest" description="Disordered" evidence="2">
    <location>
        <begin position="263"/>
        <end position="288"/>
    </location>
</feature>
<proteinExistence type="predicted"/>
<dbReference type="HOGENOM" id="CLU_439456_0_0_1"/>
<dbReference type="RefSeq" id="XP_014565642.1">
    <property type="nucleotide sequence ID" value="XM_014710156.1"/>
</dbReference>
<dbReference type="EMBL" id="BABT02000252">
    <property type="protein sequence ID" value="GAB00038.1"/>
    <property type="molecule type" value="Genomic_DNA"/>
</dbReference>
<feature type="compositionally biased region" description="Polar residues" evidence="2">
    <location>
        <begin position="1"/>
        <end position="10"/>
    </location>
</feature>
<feature type="region of interest" description="Disordered" evidence="2">
    <location>
        <begin position="563"/>
        <end position="622"/>
    </location>
</feature>
<feature type="domain" description="Response regulatory" evidence="3">
    <location>
        <begin position="69"/>
        <end position="218"/>
    </location>
</feature>
<dbReference type="SMART" id="SM00448">
    <property type="entry name" value="REC"/>
    <property type="match status" value="1"/>
</dbReference>
<evidence type="ECO:0000259" key="3">
    <source>
        <dbReference type="PROSITE" id="PS50110"/>
    </source>
</evidence>
<dbReference type="InterPro" id="IPR011006">
    <property type="entry name" value="CheY-like_superfamily"/>
</dbReference>
<reference evidence="4 5" key="2">
    <citation type="journal article" date="2012" name="Open Biol.">
        <title>Characteristics of nucleosomes and linker DNA regions on the genome of the basidiomycete Mixia osmundae revealed by mono- and dinucleosome mapping.</title>
        <authorList>
            <person name="Nishida H."/>
            <person name="Kondo S."/>
            <person name="Matsumoto T."/>
            <person name="Suzuki Y."/>
            <person name="Yoshikawa H."/>
            <person name="Taylor T.D."/>
            <person name="Sugiyama J."/>
        </authorList>
    </citation>
    <scope>NUCLEOTIDE SEQUENCE [LARGE SCALE GENOMIC DNA]</scope>
    <source>
        <strain evidence="5">CBS 9802 / IAM 14324 / JCM 22182 / KY 12970</strain>
    </source>
</reference>
<evidence type="ECO:0000256" key="1">
    <source>
        <dbReference type="PROSITE-ProRule" id="PRU00169"/>
    </source>
</evidence>
<feature type="compositionally biased region" description="Polar residues" evidence="2">
    <location>
        <begin position="568"/>
        <end position="580"/>
    </location>
</feature>
<feature type="compositionally biased region" description="Polar residues" evidence="2">
    <location>
        <begin position="263"/>
        <end position="285"/>
    </location>
</feature>
<feature type="region of interest" description="Disordered" evidence="2">
    <location>
        <begin position="349"/>
        <end position="431"/>
    </location>
</feature>
<feature type="region of interest" description="Disordered" evidence="2">
    <location>
        <begin position="514"/>
        <end position="537"/>
    </location>
</feature>
<dbReference type="GO" id="GO:0000160">
    <property type="term" value="P:phosphorelay signal transduction system"/>
    <property type="evidence" value="ECO:0007669"/>
    <property type="project" value="InterPro"/>
</dbReference>
<sequence>MTQSVPTPSQALGLDPARSGLFRRRQDGSSRPPTPPAASPSDARVMASRSLTAQSSASLQPLEPSKKLSVLVVDDNALNRAILMKLLRTHFTHLLEDLSSACDSAEALSTLKGGQAIDLVLLDINLGVDSLTGVEICRLLRRGFSPVEVPASDNADVSAQARLDAVLKANKNQFTQVIAVTTDVSDTQISTYQNAGFDGCLAKPLRLPSLGKLLDLALASHEQQHAFTETDLSAPPIMASLSLPCFPSFASRSTVPIFTNPFGTSLPKSNTPPTAVGTPASTTATPKAVQADVTPGAKIAASMSELSLQETNYCADARKLHCAQYPFFFLASQKPSRPGAYARALGQPELAANPDPSPHAGGTTGSTEAVVPARSIRTLPDYDIAATTPDSDAENPLERSRAQDARRSSDATGLTRTHRIVSLPTSVRPAPVQSSSATTICASSLSNAAIETAATAITSPGRRRISTTDSSIFADAAQFSQGACSPGSEPFTSNGLQRTESALSWLSSPFSPARPQLGDRSYSSDASSCSSVSTTATSEGVDAHSIAAFTSITDEIRSNIKTSEKENTLASGPSRPQSMLASPPGSMPGGGRRPTLADLRNYQSVLGEDDEMLGEVLQPAVS</sequence>
<keyword evidence="1" id="KW-0597">Phosphoprotein</keyword>
<feature type="compositionally biased region" description="Low complexity" evidence="2">
    <location>
        <begin position="521"/>
        <end position="537"/>
    </location>
</feature>
<dbReference type="Proteomes" id="UP000009131">
    <property type="component" value="Unassembled WGS sequence"/>
</dbReference>
<comment type="caution">
    <text evidence="4">The sequence shown here is derived from an EMBL/GenBank/DDBJ whole genome shotgun (WGS) entry which is preliminary data.</text>
</comment>
<dbReference type="PANTHER" id="PTHR43228:SF1">
    <property type="entry name" value="TWO-COMPONENT RESPONSE REGULATOR ARR22"/>
    <property type="match status" value="1"/>
</dbReference>
<dbReference type="Gene3D" id="3.40.50.2300">
    <property type="match status" value="1"/>
</dbReference>
<name>G7EB27_MIXOS</name>
<feature type="compositionally biased region" description="Basic and acidic residues" evidence="2">
    <location>
        <begin position="396"/>
        <end position="409"/>
    </location>
</feature>
<dbReference type="Pfam" id="PF00072">
    <property type="entry name" value="Response_reg"/>
    <property type="match status" value="1"/>
</dbReference>
<dbReference type="PANTHER" id="PTHR43228">
    <property type="entry name" value="TWO-COMPONENT RESPONSE REGULATOR"/>
    <property type="match status" value="1"/>
</dbReference>
<dbReference type="InterPro" id="IPR001789">
    <property type="entry name" value="Sig_transdc_resp-reg_receiver"/>
</dbReference>
<evidence type="ECO:0000313" key="4">
    <source>
        <dbReference type="EMBL" id="GAB00038.1"/>
    </source>
</evidence>
<dbReference type="SUPFAM" id="SSF52172">
    <property type="entry name" value="CheY-like"/>
    <property type="match status" value="1"/>
</dbReference>
<dbReference type="PROSITE" id="PS50110">
    <property type="entry name" value="RESPONSE_REGULATORY"/>
    <property type="match status" value="1"/>
</dbReference>
<feature type="modified residue" description="4-aspartylphosphate" evidence="1">
    <location>
        <position position="123"/>
    </location>
</feature>
<dbReference type="OrthoDB" id="21225at2759"/>
<dbReference type="AlphaFoldDB" id="G7EB27"/>
<dbReference type="STRING" id="764103.G7EB27"/>
<accession>G7EB27</accession>
<gene>
    <name evidence="4" type="primary">Mo06740</name>
    <name evidence="4" type="ORF">E5Q_06740</name>
</gene>
<feature type="region of interest" description="Disordered" evidence="2">
    <location>
        <begin position="1"/>
        <end position="45"/>
    </location>
</feature>
<keyword evidence="5" id="KW-1185">Reference proteome</keyword>